<organism evidence="3 4">
    <name type="scientific">Galeopterus variegatus</name>
    <name type="common">Malayan flying lemur</name>
    <name type="synonym">Cynocephalus variegatus</name>
    <dbReference type="NCBI Taxonomy" id="482537"/>
    <lineage>
        <taxon>Eukaryota</taxon>
        <taxon>Metazoa</taxon>
        <taxon>Chordata</taxon>
        <taxon>Craniata</taxon>
        <taxon>Vertebrata</taxon>
        <taxon>Euteleostomi</taxon>
        <taxon>Mammalia</taxon>
        <taxon>Eutheria</taxon>
        <taxon>Euarchontoglires</taxon>
        <taxon>Dermoptera</taxon>
        <taxon>Cynocephalidae</taxon>
        <taxon>Galeopterus</taxon>
    </lineage>
</organism>
<evidence type="ECO:0000313" key="3">
    <source>
        <dbReference type="Proteomes" id="UP000694923"/>
    </source>
</evidence>
<feature type="compositionally biased region" description="Basic residues" evidence="2">
    <location>
        <begin position="114"/>
        <end position="123"/>
    </location>
</feature>
<dbReference type="InterPro" id="IPR018903">
    <property type="entry name" value="PRR23"/>
</dbReference>
<reference evidence="4" key="1">
    <citation type="submission" date="2025-08" db="UniProtKB">
        <authorList>
            <consortium name="RefSeq"/>
        </authorList>
    </citation>
    <scope>IDENTIFICATION</scope>
</reference>
<accession>A0ABM0RNG5</accession>
<keyword evidence="3" id="KW-1185">Reference proteome</keyword>
<sequence>MEQSPETGPAVSQHADDRVVSEPGTELQLCLGAEVLVLAPQRALQLTLISIVIMVIPDHALRATGSQGSFQLPKLSPERLELPVELKLDLHGLGPLLSSAHRPLPPSPSPGPRVCHKGPRRPASKAQRCLFQQ</sequence>
<dbReference type="RefSeq" id="XP_008582156.1">
    <property type="nucleotide sequence ID" value="XM_008583934.1"/>
</dbReference>
<name>A0ABM0RNG5_GALVR</name>
<dbReference type="PANTHER" id="PTHR31813">
    <property type="entry name" value="PROLINE-RICH PROTEIN 23B"/>
    <property type="match status" value="1"/>
</dbReference>
<proteinExistence type="inferred from homology"/>
<feature type="region of interest" description="Disordered" evidence="2">
    <location>
        <begin position="97"/>
        <end position="133"/>
    </location>
</feature>
<evidence type="ECO:0000313" key="4">
    <source>
        <dbReference type="RefSeq" id="XP_008582156.1"/>
    </source>
</evidence>
<dbReference type="Pfam" id="PF10630">
    <property type="entry name" value="DUF2476"/>
    <property type="match status" value="1"/>
</dbReference>
<dbReference type="Proteomes" id="UP000694923">
    <property type="component" value="Unplaced"/>
</dbReference>
<gene>
    <name evidence="4" type="primary">LOC103599768</name>
</gene>
<comment type="similarity">
    <text evidence="1">Belongs to the PRR23 family.</text>
</comment>
<protein>
    <submittedName>
        <fullName evidence="4">Proline-rich protein 23D1-like</fullName>
    </submittedName>
</protein>
<dbReference type="GeneID" id="103599768"/>
<evidence type="ECO:0000256" key="2">
    <source>
        <dbReference type="SAM" id="MobiDB-lite"/>
    </source>
</evidence>
<evidence type="ECO:0000256" key="1">
    <source>
        <dbReference type="ARBA" id="ARBA00009113"/>
    </source>
</evidence>
<dbReference type="PANTHER" id="PTHR31813:SF3">
    <property type="entry name" value="PROLINE-RICH PROTEIN 23D1-RELATED"/>
    <property type="match status" value="1"/>
</dbReference>